<comment type="caution">
    <text evidence="2">The sequence shown here is derived from an EMBL/GenBank/DDBJ whole genome shotgun (WGS) entry which is preliminary data.</text>
</comment>
<proteinExistence type="predicted"/>
<evidence type="ECO:0008006" key="4">
    <source>
        <dbReference type="Google" id="ProtNLM"/>
    </source>
</evidence>
<keyword evidence="1" id="KW-0472">Membrane</keyword>
<protein>
    <recommendedName>
        <fullName evidence="4">AI-2E family transporter</fullName>
    </recommendedName>
</protein>
<name>A0ABU1AHY1_9BACT</name>
<accession>A0ABU1AHY1</accession>
<dbReference type="RefSeq" id="WP_308983974.1">
    <property type="nucleotide sequence ID" value="NZ_JARXIC010000004.1"/>
</dbReference>
<reference evidence="2 3" key="1">
    <citation type="submission" date="2023-04" db="EMBL/GenBank/DDBJ databases">
        <title>A novel bacteria isolated from coastal sediment.</title>
        <authorList>
            <person name="Liu X.-J."/>
            <person name="Du Z.-J."/>
        </authorList>
    </citation>
    <scope>NUCLEOTIDE SEQUENCE [LARGE SCALE GENOMIC DNA]</scope>
    <source>
        <strain evidence="2 3">SDUM461004</strain>
    </source>
</reference>
<feature type="transmembrane region" description="Helical" evidence="1">
    <location>
        <begin position="12"/>
        <end position="31"/>
    </location>
</feature>
<organism evidence="2 3">
    <name type="scientific">Thalassobacterium sedimentorum</name>
    <dbReference type="NCBI Taxonomy" id="3041258"/>
    <lineage>
        <taxon>Bacteria</taxon>
        <taxon>Pseudomonadati</taxon>
        <taxon>Verrucomicrobiota</taxon>
        <taxon>Opitutia</taxon>
        <taxon>Puniceicoccales</taxon>
        <taxon>Coraliomargaritaceae</taxon>
        <taxon>Thalassobacterium</taxon>
    </lineage>
</organism>
<evidence type="ECO:0000256" key="1">
    <source>
        <dbReference type="SAM" id="Phobius"/>
    </source>
</evidence>
<sequence length="57" mass="6394">MPSTTKKKRSRPLEWTLMLLFTLGLVLALAGDGLADYLGSLLMATAFYPVIRAFRYN</sequence>
<keyword evidence="1" id="KW-1133">Transmembrane helix</keyword>
<evidence type="ECO:0000313" key="2">
    <source>
        <dbReference type="EMBL" id="MDQ8193480.1"/>
    </source>
</evidence>
<keyword evidence="1" id="KW-0812">Transmembrane</keyword>
<gene>
    <name evidence="2" type="ORF">QEH59_03525</name>
</gene>
<keyword evidence="3" id="KW-1185">Reference proteome</keyword>
<evidence type="ECO:0000313" key="3">
    <source>
        <dbReference type="Proteomes" id="UP001243717"/>
    </source>
</evidence>
<dbReference type="EMBL" id="JARXIC010000004">
    <property type="protein sequence ID" value="MDQ8193480.1"/>
    <property type="molecule type" value="Genomic_DNA"/>
</dbReference>
<dbReference type="Proteomes" id="UP001243717">
    <property type="component" value="Unassembled WGS sequence"/>
</dbReference>